<keyword evidence="5" id="KW-0560">Oxidoreductase</keyword>
<accession>A0A9P8QCW6</accession>
<dbReference type="InterPro" id="IPR011032">
    <property type="entry name" value="GroES-like_sf"/>
</dbReference>
<evidence type="ECO:0000259" key="7">
    <source>
        <dbReference type="SMART" id="SM00829"/>
    </source>
</evidence>
<reference evidence="8" key="1">
    <citation type="journal article" date="2021" name="Open Biol.">
        <title>Shared evolutionary footprints suggest mitochondrial oxidative damage underlies multiple complex I losses in fungi.</title>
        <authorList>
            <person name="Schikora-Tamarit M.A."/>
            <person name="Marcet-Houben M."/>
            <person name="Nosek J."/>
            <person name="Gabaldon T."/>
        </authorList>
    </citation>
    <scope>NUCLEOTIDE SEQUENCE</scope>
    <source>
        <strain evidence="8">CBS2887</strain>
    </source>
</reference>
<dbReference type="OrthoDB" id="5363962at2759"/>
<keyword evidence="3 6" id="KW-0479">Metal-binding</keyword>
<keyword evidence="9" id="KW-1185">Reference proteome</keyword>
<evidence type="ECO:0000256" key="4">
    <source>
        <dbReference type="ARBA" id="ARBA00022833"/>
    </source>
</evidence>
<feature type="domain" description="Enoyl reductase (ER)" evidence="7">
    <location>
        <begin position="21"/>
        <end position="392"/>
    </location>
</feature>
<dbReference type="Proteomes" id="UP000774326">
    <property type="component" value="Unassembled WGS sequence"/>
</dbReference>
<dbReference type="GO" id="GO:0005737">
    <property type="term" value="C:cytoplasm"/>
    <property type="evidence" value="ECO:0007669"/>
    <property type="project" value="TreeGrafter"/>
</dbReference>
<dbReference type="CDD" id="cd08233">
    <property type="entry name" value="butanediol_DH_like"/>
    <property type="match status" value="1"/>
</dbReference>
<reference evidence="8" key="2">
    <citation type="submission" date="2021-01" db="EMBL/GenBank/DDBJ databases">
        <authorList>
            <person name="Schikora-Tamarit M.A."/>
        </authorList>
    </citation>
    <scope>NUCLEOTIDE SEQUENCE</scope>
    <source>
        <strain evidence="8">CBS2887</strain>
    </source>
</reference>
<comment type="caution">
    <text evidence="8">The sequence shown here is derived from an EMBL/GenBank/DDBJ whole genome shotgun (WGS) entry which is preliminary data.</text>
</comment>
<dbReference type="InterPro" id="IPR036291">
    <property type="entry name" value="NAD(P)-bd_dom_sf"/>
</dbReference>
<evidence type="ECO:0000256" key="6">
    <source>
        <dbReference type="RuleBase" id="RU361277"/>
    </source>
</evidence>
<dbReference type="Gene3D" id="3.40.50.720">
    <property type="entry name" value="NAD(P)-binding Rossmann-like Domain"/>
    <property type="match status" value="1"/>
</dbReference>
<gene>
    <name evidence="8" type="ORF">WICPIJ_000312</name>
</gene>
<dbReference type="InterPro" id="IPR013149">
    <property type="entry name" value="ADH-like_C"/>
</dbReference>
<dbReference type="InterPro" id="IPR020843">
    <property type="entry name" value="ER"/>
</dbReference>
<dbReference type="Pfam" id="PF00107">
    <property type="entry name" value="ADH_zinc_N"/>
    <property type="match status" value="1"/>
</dbReference>
<evidence type="ECO:0000256" key="1">
    <source>
        <dbReference type="ARBA" id="ARBA00001947"/>
    </source>
</evidence>
<evidence type="ECO:0000313" key="9">
    <source>
        <dbReference type="Proteomes" id="UP000774326"/>
    </source>
</evidence>
<dbReference type="Pfam" id="PF08240">
    <property type="entry name" value="ADH_N"/>
    <property type="match status" value="1"/>
</dbReference>
<dbReference type="GO" id="GO:0008270">
    <property type="term" value="F:zinc ion binding"/>
    <property type="evidence" value="ECO:0007669"/>
    <property type="project" value="InterPro"/>
</dbReference>
<dbReference type="PANTHER" id="PTHR43161">
    <property type="entry name" value="SORBITOL DEHYDROGENASE"/>
    <property type="match status" value="1"/>
</dbReference>
<dbReference type="SMART" id="SM00829">
    <property type="entry name" value="PKS_ER"/>
    <property type="match status" value="1"/>
</dbReference>
<dbReference type="Gene3D" id="3.90.180.10">
    <property type="entry name" value="Medium-chain alcohol dehydrogenases, catalytic domain"/>
    <property type="match status" value="1"/>
</dbReference>
<proteinExistence type="inferred from homology"/>
<comment type="similarity">
    <text evidence="2 6">Belongs to the zinc-containing alcohol dehydrogenase family.</text>
</comment>
<name>A0A9P8QCW6_WICPI</name>
<dbReference type="AlphaFoldDB" id="A0A9P8QCW6"/>
<evidence type="ECO:0000256" key="3">
    <source>
        <dbReference type="ARBA" id="ARBA00022723"/>
    </source>
</evidence>
<dbReference type="SUPFAM" id="SSF51735">
    <property type="entry name" value="NAD(P)-binding Rossmann-fold domains"/>
    <property type="match status" value="1"/>
</dbReference>
<dbReference type="PROSITE" id="PS00059">
    <property type="entry name" value="ADH_ZINC"/>
    <property type="match status" value="1"/>
</dbReference>
<dbReference type="EMBL" id="JAEUBG010000192">
    <property type="protein sequence ID" value="KAH3688712.1"/>
    <property type="molecule type" value="Genomic_DNA"/>
</dbReference>
<sequence>MPEPATSNQDQETMRGIIFYGAKDLRFSETIVAPKIEHSSDVIVDVHYCGICGTDLKEYTDPNFFNSDVDQPNKLTGLTPPLCMGHEIAGIVTEIGEGVQSIKIGDHVVIDPSVHCADIERFPNSPLQENHKCLQCKRGLTNTCDYSSLCGLGAQHGGLAEKFVCAERHVVVVPNSIPLEIAALTQPMAVSYHAVRIAQFKPGKSALILGCGAIGLVAILCCYGFKASSVVVSEPSKIRRENAERLGATTFDPSIYKGMENEDDIVIEELRKLSPNNEGFDYTFDCSGFETTFKAAVEACASNGTIVNVAIWGKKPINFWPMSITKHEKTLMGSMCYTREDFEGVLKCFEEGSIDINLTRNLITTVVSLENGIKGGFEHLYKNKKTEIKVLITPNNHGEIEHAKTYTSVWED</sequence>
<keyword evidence="4 6" id="KW-0862">Zinc</keyword>
<evidence type="ECO:0000256" key="2">
    <source>
        <dbReference type="ARBA" id="ARBA00008072"/>
    </source>
</evidence>
<dbReference type="InterPro" id="IPR002328">
    <property type="entry name" value="ADH_Zn_CS"/>
</dbReference>
<dbReference type="GO" id="GO:0000721">
    <property type="term" value="F:(R,R)-butanediol dehydrogenase activity"/>
    <property type="evidence" value="ECO:0007669"/>
    <property type="project" value="TreeGrafter"/>
</dbReference>
<dbReference type="PANTHER" id="PTHR43161:SF23">
    <property type="entry name" value="(R,R)-BUTANEDIOL DEHYDROGENASE-RELATED"/>
    <property type="match status" value="1"/>
</dbReference>
<evidence type="ECO:0000313" key="8">
    <source>
        <dbReference type="EMBL" id="KAH3688712.1"/>
    </source>
</evidence>
<comment type="cofactor">
    <cofactor evidence="1 6">
        <name>Zn(2+)</name>
        <dbReference type="ChEBI" id="CHEBI:29105"/>
    </cofactor>
</comment>
<evidence type="ECO:0000256" key="5">
    <source>
        <dbReference type="ARBA" id="ARBA00023002"/>
    </source>
</evidence>
<dbReference type="InterPro" id="IPR013154">
    <property type="entry name" value="ADH-like_N"/>
</dbReference>
<dbReference type="SUPFAM" id="SSF50129">
    <property type="entry name" value="GroES-like"/>
    <property type="match status" value="1"/>
</dbReference>
<organism evidence="8 9">
    <name type="scientific">Wickerhamomyces pijperi</name>
    <name type="common">Yeast</name>
    <name type="synonym">Pichia pijperi</name>
    <dbReference type="NCBI Taxonomy" id="599730"/>
    <lineage>
        <taxon>Eukaryota</taxon>
        <taxon>Fungi</taxon>
        <taxon>Dikarya</taxon>
        <taxon>Ascomycota</taxon>
        <taxon>Saccharomycotina</taxon>
        <taxon>Saccharomycetes</taxon>
        <taxon>Phaffomycetales</taxon>
        <taxon>Wickerhamomycetaceae</taxon>
        <taxon>Wickerhamomyces</taxon>
    </lineage>
</organism>
<dbReference type="GO" id="GO:0034079">
    <property type="term" value="P:butanediol biosynthetic process"/>
    <property type="evidence" value="ECO:0007669"/>
    <property type="project" value="TreeGrafter"/>
</dbReference>
<protein>
    <recommendedName>
        <fullName evidence="7">Enoyl reductase (ER) domain-containing protein</fullName>
    </recommendedName>
</protein>